<comment type="pathway">
    <text evidence="2">Protein modification; protein glycosylation.</text>
</comment>
<evidence type="ECO:0000256" key="8">
    <source>
        <dbReference type="ARBA" id="ARBA00022989"/>
    </source>
</evidence>
<evidence type="ECO:0000256" key="1">
    <source>
        <dbReference type="ARBA" id="ARBA00004323"/>
    </source>
</evidence>
<feature type="domain" description="Fucosyltransferase C-terminal" evidence="13">
    <location>
        <begin position="226"/>
        <end position="393"/>
    </location>
</feature>
<dbReference type="Pfam" id="PF00852">
    <property type="entry name" value="Glyco_transf_10"/>
    <property type="match status" value="1"/>
</dbReference>
<evidence type="ECO:0000313" key="16">
    <source>
        <dbReference type="RefSeq" id="XP_065661650.1"/>
    </source>
</evidence>
<dbReference type="Gene3D" id="3.40.50.11660">
    <property type="entry name" value="Glycosyl transferase family 10, C-terminal domain"/>
    <property type="match status" value="1"/>
</dbReference>
<evidence type="ECO:0000256" key="12">
    <source>
        <dbReference type="RuleBase" id="RU003832"/>
    </source>
</evidence>
<keyword evidence="10" id="KW-0472">Membrane</keyword>
<keyword evidence="11" id="KW-0325">Glycoprotein</keyword>
<dbReference type="InterPro" id="IPR055270">
    <property type="entry name" value="Glyco_tran_10_C"/>
</dbReference>
<protein>
    <recommendedName>
        <fullName evidence="12">Fucosyltransferase</fullName>
        <ecNumber evidence="12">2.4.1.-</ecNumber>
    </recommendedName>
</protein>
<gene>
    <name evidence="16" type="primary">LOC124811470</name>
</gene>
<comment type="subcellular location">
    <subcellularLocation>
        <location evidence="1">Golgi apparatus membrane</location>
        <topology evidence="1">Single-pass type II membrane protein</topology>
    </subcellularLocation>
    <subcellularLocation>
        <location evidence="12">Golgi apparatus</location>
        <location evidence="12">Golgi stack membrane</location>
        <topology evidence="12">Single-pass type II membrane protein</topology>
    </subcellularLocation>
</comment>
<evidence type="ECO:0000256" key="3">
    <source>
        <dbReference type="ARBA" id="ARBA00008919"/>
    </source>
</evidence>
<keyword evidence="7" id="KW-0735">Signal-anchor</keyword>
<evidence type="ECO:0000313" key="15">
    <source>
        <dbReference type="Proteomes" id="UP001652625"/>
    </source>
</evidence>
<dbReference type="Proteomes" id="UP001652625">
    <property type="component" value="Chromosome 09"/>
</dbReference>
<evidence type="ECO:0000259" key="14">
    <source>
        <dbReference type="Pfam" id="PF17039"/>
    </source>
</evidence>
<evidence type="ECO:0000256" key="5">
    <source>
        <dbReference type="ARBA" id="ARBA00022679"/>
    </source>
</evidence>
<evidence type="ECO:0000256" key="10">
    <source>
        <dbReference type="ARBA" id="ARBA00023136"/>
    </source>
</evidence>
<dbReference type="InterPro" id="IPR001503">
    <property type="entry name" value="Glyco_trans_10"/>
</dbReference>
<feature type="domain" description="Fucosyltransferase N-terminal" evidence="14">
    <location>
        <begin position="93"/>
        <end position="208"/>
    </location>
</feature>
<sequence>MIVRWVLRKILLLLLLIILIKFILIFKYKINFSLEHRERKYFSKLNYFLGEIQKQETTIVNTELNTNLTEANIFKKVREEEYEVKTDYLLSKKKKLILIYTPLFGNIPWPHVPYDYNFTELDQSPCHVNHCELTYNKKEIMLSNAVLFHARDLPHEQVLREIRKNPEQIWIWLMNESPKFTYLNLSLYNGLFNWTATYRTDSEIFLPYYGIRQLVEPTGKIKNFAEGKDKKILYITSHCDDTRINFVRNLKKYISVDVYGACAKLFQKETKDCKKNTLSCEELKRRYKFVLAYENSFCIDYVTEKYYENGLLSGILPIVAGGANYSKEKIAISGSFINIHDYKNTRDLASYLNYLDMNDESYNKYFQWKTYYKVELEMALCKVCKALWEDRPETTIDLEKFWSVKNTCINEADQMKNFY</sequence>
<keyword evidence="9 12" id="KW-0333">Golgi apparatus</keyword>
<evidence type="ECO:0000256" key="7">
    <source>
        <dbReference type="ARBA" id="ARBA00022968"/>
    </source>
</evidence>
<name>A0ABM4CIS0_HYDVU</name>
<keyword evidence="4 12" id="KW-0328">Glycosyltransferase</keyword>
<dbReference type="RefSeq" id="XP_065661650.1">
    <property type="nucleotide sequence ID" value="XM_065805578.1"/>
</dbReference>
<dbReference type="GeneID" id="124811470"/>
<dbReference type="PANTHER" id="PTHR48438">
    <property type="entry name" value="ALPHA-(1,3)-FUCOSYLTRANSFERASE C-RELATED"/>
    <property type="match status" value="1"/>
</dbReference>
<evidence type="ECO:0000256" key="6">
    <source>
        <dbReference type="ARBA" id="ARBA00022692"/>
    </source>
</evidence>
<dbReference type="InterPro" id="IPR038577">
    <property type="entry name" value="GT10-like_C_sf"/>
</dbReference>
<proteinExistence type="inferred from homology"/>
<keyword evidence="8" id="KW-1133">Transmembrane helix</keyword>
<organism evidence="15 16">
    <name type="scientific">Hydra vulgaris</name>
    <name type="common">Hydra</name>
    <name type="synonym">Hydra attenuata</name>
    <dbReference type="NCBI Taxonomy" id="6087"/>
    <lineage>
        <taxon>Eukaryota</taxon>
        <taxon>Metazoa</taxon>
        <taxon>Cnidaria</taxon>
        <taxon>Hydrozoa</taxon>
        <taxon>Hydroidolina</taxon>
        <taxon>Anthoathecata</taxon>
        <taxon>Aplanulata</taxon>
        <taxon>Hydridae</taxon>
        <taxon>Hydra</taxon>
    </lineage>
</organism>
<dbReference type="Pfam" id="PF17039">
    <property type="entry name" value="Glyco_tran_10_N"/>
    <property type="match status" value="1"/>
</dbReference>
<reference evidence="16" key="1">
    <citation type="submission" date="2025-08" db="UniProtKB">
        <authorList>
            <consortium name="RefSeq"/>
        </authorList>
    </citation>
    <scope>IDENTIFICATION</scope>
</reference>
<keyword evidence="6 12" id="KW-0812">Transmembrane</keyword>
<dbReference type="SUPFAM" id="SSF53756">
    <property type="entry name" value="UDP-Glycosyltransferase/glycogen phosphorylase"/>
    <property type="match status" value="1"/>
</dbReference>
<keyword evidence="15" id="KW-1185">Reference proteome</keyword>
<dbReference type="PANTHER" id="PTHR48438:SF1">
    <property type="entry name" value="ALPHA-(1,3)-FUCOSYLTRANSFERASE C-RELATED"/>
    <property type="match status" value="1"/>
</dbReference>
<dbReference type="InterPro" id="IPR031481">
    <property type="entry name" value="Glyco_tran_10_N"/>
</dbReference>
<accession>A0ABM4CIS0</accession>
<keyword evidence="5 12" id="KW-0808">Transferase</keyword>
<evidence type="ECO:0000256" key="2">
    <source>
        <dbReference type="ARBA" id="ARBA00004922"/>
    </source>
</evidence>
<dbReference type="EC" id="2.4.1.-" evidence="12"/>
<evidence type="ECO:0000259" key="13">
    <source>
        <dbReference type="Pfam" id="PF00852"/>
    </source>
</evidence>
<comment type="similarity">
    <text evidence="3 12">Belongs to the glycosyltransferase 10 family.</text>
</comment>
<evidence type="ECO:0000256" key="9">
    <source>
        <dbReference type="ARBA" id="ARBA00023034"/>
    </source>
</evidence>
<evidence type="ECO:0000256" key="11">
    <source>
        <dbReference type="ARBA" id="ARBA00023180"/>
    </source>
</evidence>
<evidence type="ECO:0000256" key="4">
    <source>
        <dbReference type="ARBA" id="ARBA00022676"/>
    </source>
</evidence>